<evidence type="ECO:0000313" key="12">
    <source>
        <dbReference type="EMBL" id="KDR20335.1"/>
    </source>
</evidence>
<keyword evidence="2" id="KW-0597">Phosphoprotein</keyword>
<proteinExistence type="predicted"/>
<dbReference type="Gene3D" id="1.10.510.10">
    <property type="entry name" value="Transferase(Phosphotransferase) domain 1"/>
    <property type="match status" value="1"/>
</dbReference>
<dbReference type="InParanoid" id="A0A067RLB1"/>
<dbReference type="Proteomes" id="UP000027135">
    <property type="component" value="Unassembled WGS sequence"/>
</dbReference>
<sequence>MWNTILYFIQRIFFNRDSLEPDEEIKNSHDSQSDGDTEDRSKVRTPSGTMSSSKQMNGEHLPVMSFQKKQQQTNVMKQAHWCSSWPTIVLTVNKSDDMTIVQKKLQDIDKLTSEREMLVIGLENFEHLDEKLETVNEDKALKTEIVKLNVKMAGLILQRHDEMKKTEQTIEHLNKTVENITSENLNLRVLMAELMHRQNGEMNKMAESRKCLKENVVRMSSEIATLRRKMEWLADYQQNDGEKGEAVRRLIETADRITYENDKLKQEIDRLRDCFRDDSITNIISGVEEEFLRATDCRKIKDKQDRAKLGDKKFQAAVKDDQKHRALIKHQLNKKPLQKGEEVKLIRPPVRLSGPHLPKLRDFKPLMRLGKGTFGKVVLVRKNGGVDNGALYAMKMINIIGNKSQENDREQCRTEHAVHERVANVPFLVGLYYAFQTNSNLCLALDYYPGGDLRTMLNWKKKLAESTARLYLAEIVLAVDHLHKIGVIHRDLKPENILIDSEGHIAVTDYGLCKEFPPDAKIYHVDDVCGTSDYMAPEMIQHKGYSMEVDWWSVGVIAYEMMAGFRPFVIARDESMTKLCRKIVHKLPAIPKNFTFIGSSFVRGLLEKMPLKRLTSGKTIKQDIMQHQFFNGINWDKVASKKLKMPYVPPYNSSKDVHPVQNLKIELLAHTTGCKRAEACLYVAPSLIPSNE</sequence>
<feature type="region of interest" description="Disordered" evidence="9">
    <location>
        <begin position="23"/>
        <end position="59"/>
    </location>
</feature>
<dbReference type="OrthoDB" id="6764942at2759"/>
<organism evidence="12 13">
    <name type="scientific">Zootermopsis nevadensis</name>
    <name type="common">Dampwood termite</name>
    <dbReference type="NCBI Taxonomy" id="136037"/>
    <lineage>
        <taxon>Eukaryota</taxon>
        <taxon>Metazoa</taxon>
        <taxon>Ecdysozoa</taxon>
        <taxon>Arthropoda</taxon>
        <taxon>Hexapoda</taxon>
        <taxon>Insecta</taxon>
        <taxon>Pterygota</taxon>
        <taxon>Neoptera</taxon>
        <taxon>Polyneoptera</taxon>
        <taxon>Dictyoptera</taxon>
        <taxon>Blattodea</taxon>
        <taxon>Blattoidea</taxon>
        <taxon>Termitoidae</taxon>
        <taxon>Termopsidae</taxon>
        <taxon>Zootermopsis</taxon>
    </lineage>
</organism>
<evidence type="ECO:0000256" key="2">
    <source>
        <dbReference type="ARBA" id="ARBA00022553"/>
    </source>
</evidence>
<dbReference type="GO" id="GO:0004674">
    <property type="term" value="F:protein serine/threonine kinase activity"/>
    <property type="evidence" value="ECO:0007669"/>
    <property type="project" value="UniProtKB-KW"/>
</dbReference>
<keyword evidence="8" id="KW-0175">Coiled coil</keyword>
<dbReference type="InterPro" id="IPR000961">
    <property type="entry name" value="AGC-kinase_C"/>
</dbReference>
<dbReference type="InterPro" id="IPR008271">
    <property type="entry name" value="Ser/Thr_kinase_AS"/>
</dbReference>
<feature type="compositionally biased region" description="Basic and acidic residues" evidence="9">
    <location>
        <begin position="24"/>
        <end position="42"/>
    </location>
</feature>
<dbReference type="Gene3D" id="3.30.200.20">
    <property type="entry name" value="Phosphorylase Kinase, domain 1"/>
    <property type="match status" value="1"/>
</dbReference>
<keyword evidence="3" id="KW-0808">Transferase</keyword>
<dbReference type="PROSITE" id="PS00108">
    <property type="entry name" value="PROTEIN_KINASE_ST"/>
    <property type="match status" value="1"/>
</dbReference>
<evidence type="ECO:0000256" key="3">
    <source>
        <dbReference type="ARBA" id="ARBA00022679"/>
    </source>
</evidence>
<dbReference type="FunFam" id="1.10.510.10:FF:000048">
    <property type="entry name" value="Protein kinase C"/>
    <property type="match status" value="1"/>
</dbReference>
<feature type="compositionally biased region" description="Polar residues" evidence="9">
    <location>
        <begin position="44"/>
        <end position="56"/>
    </location>
</feature>
<name>A0A067RLB1_ZOONE</name>
<feature type="domain" description="Protein kinase" evidence="10">
    <location>
        <begin position="363"/>
        <end position="630"/>
    </location>
</feature>
<keyword evidence="4 7" id="KW-0547">Nucleotide-binding</keyword>
<dbReference type="EMBL" id="KK852608">
    <property type="protein sequence ID" value="KDR20335.1"/>
    <property type="molecule type" value="Genomic_DNA"/>
</dbReference>
<evidence type="ECO:0000256" key="7">
    <source>
        <dbReference type="PROSITE-ProRule" id="PRU10141"/>
    </source>
</evidence>
<dbReference type="InterPro" id="IPR000719">
    <property type="entry name" value="Prot_kinase_dom"/>
</dbReference>
<dbReference type="PROSITE" id="PS50011">
    <property type="entry name" value="PROTEIN_KINASE_DOM"/>
    <property type="match status" value="1"/>
</dbReference>
<keyword evidence="1" id="KW-0723">Serine/threonine-protein kinase</keyword>
<reference evidence="12 13" key="1">
    <citation type="journal article" date="2014" name="Nat. Commun.">
        <title>Molecular traces of alternative social organization in a termite genome.</title>
        <authorList>
            <person name="Terrapon N."/>
            <person name="Li C."/>
            <person name="Robertson H.M."/>
            <person name="Ji L."/>
            <person name="Meng X."/>
            <person name="Booth W."/>
            <person name="Chen Z."/>
            <person name="Childers C.P."/>
            <person name="Glastad K.M."/>
            <person name="Gokhale K."/>
            <person name="Gowin J."/>
            <person name="Gronenberg W."/>
            <person name="Hermansen R.A."/>
            <person name="Hu H."/>
            <person name="Hunt B.G."/>
            <person name="Huylmans A.K."/>
            <person name="Khalil S.M."/>
            <person name="Mitchell R.D."/>
            <person name="Munoz-Torres M.C."/>
            <person name="Mustard J.A."/>
            <person name="Pan H."/>
            <person name="Reese J.T."/>
            <person name="Scharf M.E."/>
            <person name="Sun F."/>
            <person name="Vogel H."/>
            <person name="Xiao J."/>
            <person name="Yang W."/>
            <person name="Yang Z."/>
            <person name="Yang Z."/>
            <person name="Zhou J."/>
            <person name="Zhu J."/>
            <person name="Brent C.S."/>
            <person name="Elsik C.G."/>
            <person name="Goodisman M.A."/>
            <person name="Liberles D.A."/>
            <person name="Roe R.M."/>
            <person name="Vargo E.L."/>
            <person name="Vilcinskas A."/>
            <person name="Wang J."/>
            <person name="Bornberg-Bauer E."/>
            <person name="Korb J."/>
            <person name="Zhang G."/>
            <person name="Liebig J."/>
        </authorList>
    </citation>
    <scope>NUCLEOTIDE SEQUENCE [LARGE SCALE GENOMIC DNA]</scope>
    <source>
        <tissue evidence="12">Whole organism</tissue>
    </source>
</reference>
<dbReference type="STRING" id="136037.A0A067RLB1"/>
<evidence type="ECO:0000256" key="6">
    <source>
        <dbReference type="ARBA" id="ARBA00022840"/>
    </source>
</evidence>
<dbReference type="SMART" id="SM00220">
    <property type="entry name" value="S_TKc"/>
    <property type="match status" value="1"/>
</dbReference>
<gene>
    <name evidence="12" type="ORF">L798_05613</name>
</gene>
<evidence type="ECO:0000259" key="11">
    <source>
        <dbReference type="PROSITE" id="PS51285"/>
    </source>
</evidence>
<dbReference type="CDD" id="cd05123">
    <property type="entry name" value="STKc_AGC"/>
    <property type="match status" value="1"/>
</dbReference>
<dbReference type="eggNOG" id="KOG0603">
    <property type="taxonomic scope" value="Eukaryota"/>
</dbReference>
<feature type="domain" description="AGC-kinase C-terminal" evidence="11">
    <location>
        <begin position="631"/>
        <end position="692"/>
    </location>
</feature>
<feature type="binding site" evidence="7">
    <location>
        <position position="395"/>
    </location>
    <ligand>
        <name>ATP</name>
        <dbReference type="ChEBI" id="CHEBI:30616"/>
    </ligand>
</feature>
<feature type="coiled-coil region" evidence="8">
    <location>
        <begin position="209"/>
        <end position="274"/>
    </location>
</feature>
<evidence type="ECO:0000256" key="4">
    <source>
        <dbReference type="ARBA" id="ARBA00022741"/>
    </source>
</evidence>
<dbReference type="InterPro" id="IPR011009">
    <property type="entry name" value="Kinase-like_dom_sf"/>
</dbReference>
<dbReference type="AlphaFoldDB" id="A0A067RLB1"/>
<dbReference type="PROSITE" id="PS51285">
    <property type="entry name" value="AGC_KINASE_CTER"/>
    <property type="match status" value="1"/>
</dbReference>
<evidence type="ECO:0000256" key="9">
    <source>
        <dbReference type="SAM" id="MobiDB-lite"/>
    </source>
</evidence>
<dbReference type="PANTHER" id="PTHR24351">
    <property type="entry name" value="RIBOSOMAL PROTEIN S6 KINASE"/>
    <property type="match status" value="1"/>
</dbReference>
<evidence type="ECO:0000313" key="13">
    <source>
        <dbReference type="Proteomes" id="UP000027135"/>
    </source>
</evidence>
<dbReference type="SUPFAM" id="SSF56112">
    <property type="entry name" value="Protein kinase-like (PK-like)"/>
    <property type="match status" value="1"/>
</dbReference>
<keyword evidence="13" id="KW-1185">Reference proteome</keyword>
<accession>A0A067RLB1</accession>
<dbReference type="InterPro" id="IPR045270">
    <property type="entry name" value="STKc_AGC"/>
</dbReference>
<dbReference type="GO" id="GO:0005524">
    <property type="term" value="F:ATP binding"/>
    <property type="evidence" value="ECO:0007669"/>
    <property type="project" value="UniProtKB-UniRule"/>
</dbReference>
<evidence type="ECO:0000256" key="8">
    <source>
        <dbReference type="SAM" id="Coils"/>
    </source>
</evidence>
<keyword evidence="5 12" id="KW-0418">Kinase</keyword>
<evidence type="ECO:0000256" key="5">
    <source>
        <dbReference type="ARBA" id="ARBA00022777"/>
    </source>
</evidence>
<evidence type="ECO:0000259" key="10">
    <source>
        <dbReference type="PROSITE" id="PS50011"/>
    </source>
</evidence>
<dbReference type="Pfam" id="PF00069">
    <property type="entry name" value="Pkinase"/>
    <property type="match status" value="1"/>
</dbReference>
<evidence type="ECO:0000256" key="1">
    <source>
        <dbReference type="ARBA" id="ARBA00022527"/>
    </source>
</evidence>
<dbReference type="InterPro" id="IPR017441">
    <property type="entry name" value="Protein_kinase_ATP_BS"/>
</dbReference>
<keyword evidence="6 7" id="KW-0067">ATP-binding</keyword>
<dbReference type="PROSITE" id="PS00107">
    <property type="entry name" value="PROTEIN_KINASE_ATP"/>
    <property type="match status" value="1"/>
</dbReference>
<protein>
    <submittedName>
        <fullName evidence="12">Ribosomal protein S6 kinase alpha-5</fullName>
    </submittedName>
</protein>